<dbReference type="AlphaFoldDB" id="A0AAD4I4A8"/>
<evidence type="ECO:0000313" key="2">
    <source>
        <dbReference type="Proteomes" id="UP001197093"/>
    </source>
</evidence>
<dbReference type="Gene3D" id="3.90.245.10">
    <property type="entry name" value="Ribonucleoside hydrolase-like"/>
    <property type="match status" value="1"/>
</dbReference>
<name>A0AAD4I4A8_9PEZI</name>
<dbReference type="GO" id="GO:0016799">
    <property type="term" value="F:hydrolase activity, hydrolyzing N-glycosyl compounds"/>
    <property type="evidence" value="ECO:0007669"/>
    <property type="project" value="InterPro"/>
</dbReference>
<evidence type="ECO:0008006" key="3">
    <source>
        <dbReference type="Google" id="ProtNLM"/>
    </source>
</evidence>
<accession>A0AAD4I4A8</accession>
<gene>
    <name evidence="1" type="ORF">NEMBOFW57_002023</name>
</gene>
<dbReference type="InterPro" id="IPR036452">
    <property type="entry name" value="Ribo_hydro-like"/>
</dbReference>
<dbReference type="Proteomes" id="UP001197093">
    <property type="component" value="Unassembled WGS sequence"/>
</dbReference>
<sequence length="559" mass="62569">MASTTPSAAGSSSTPSNPFAANEEFHKYYEKLFKLLRERKPEDKPRIVVYTDIEQDYDDLLTVIFLAEMHRLGALELAGFVANHHPALERAMFLRTVLHLLNLSHIPVAVGTAGVQGVEKILDNDSEDTKQAKIRKTKEALNKHAPDFYYGLKNRTFRNAPWNKNKNDFPSGKELVDKLANSERPLTVLLISTLQDISEYFTKTDPKSLRDNFSKFVSQGGYEVTTQANGAVKLAPVADMMNNKFHPTHAANYTNYLANLKLRSDAWSREAAKASKLPGTFMKDLFQYGPIGAHLEWMWMRLEFKFYWDPFNWPFMPNLDPGWYLNTRLGMPRGTDQFNKLKDTAVPFTYAAPNIQVIVYDCCAAVGAVGDDFMRAMGVMVPENEVPAYNRAAHGHRVFGKDAKEPALGGVRGPVLREVMQAFIMGGLRSTYKKAQATPGFQKIQHDTTSYRFGVDAFLNDLLPLLKAEAAHLSNAQQYTKDASKAEEEGKKADAQRLLGLAAKEKKEAAELCQKLLRVSKTDMKNRPTRDDIPYEALYQKAMQSIGQGKRPAGGAGGK</sequence>
<keyword evidence="2" id="KW-1185">Reference proteome</keyword>
<evidence type="ECO:0000313" key="1">
    <source>
        <dbReference type="EMBL" id="KAG7291993.1"/>
    </source>
</evidence>
<reference evidence="1" key="1">
    <citation type="submission" date="2023-02" db="EMBL/GenBank/DDBJ databases">
        <authorList>
            <person name="Palmer J.M."/>
        </authorList>
    </citation>
    <scope>NUCLEOTIDE SEQUENCE</scope>
    <source>
        <strain evidence="1">FW57</strain>
    </source>
</reference>
<comment type="caution">
    <text evidence="1">The sequence shown here is derived from an EMBL/GenBank/DDBJ whole genome shotgun (WGS) entry which is preliminary data.</text>
</comment>
<protein>
    <recommendedName>
        <fullName evidence="3">Inosine/uridine-preferring nucleoside hydrolase domain-containing protein</fullName>
    </recommendedName>
</protein>
<proteinExistence type="predicted"/>
<organism evidence="1 2">
    <name type="scientific">Staphylotrichum longicolle</name>
    <dbReference type="NCBI Taxonomy" id="669026"/>
    <lineage>
        <taxon>Eukaryota</taxon>
        <taxon>Fungi</taxon>
        <taxon>Dikarya</taxon>
        <taxon>Ascomycota</taxon>
        <taxon>Pezizomycotina</taxon>
        <taxon>Sordariomycetes</taxon>
        <taxon>Sordariomycetidae</taxon>
        <taxon>Sordariales</taxon>
        <taxon>Chaetomiaceae</taxon>
        <taxon>Staphylotrichum</taxon>
    </lineage>
</organism>
<dbReference type="EMBL" id="JAHCVI010000001">
    <property type="protein sequence ID" value="KAG7291993.1"/>
    <property type="molecule type" value="Genomic_DNA"/>
</dbReference>